<protein>
    <submittedName>
        <fullName evidence="2">Transcriptional regulator</fullName>
    </submittedName>
</protein>
<dbReference type="EMBL" id="JANHNZ010000009">
    <property type="protein sequence ID" value="MCQ9210586.1"/>
    <property type="molecule type" value="Genomic_DNA"/>
</dbReference>
<dbReference type="InterPro" id="IPR025159">
    <property type="entry name" value="AbiEi_N"/>
</dbReference>
<keyword evidence="3" id="KW-1185">Reference proteome</keyword>
<reference evidence="2" key="2">
    <citation type="journal article" date="2023" name="Curr. Microbiol.">
        <title>Granulicatella seriolae sp. nov., a Novel Facultative Anaerobe Isolated from Yellowtail Marine Fish.</title>
        <authorList>
            <person name="Lee M."/>
            <person name="Choi Y.J."/>
            <person name="Farooq A."/>
            <person name="Jeong J.B."/>
            <person name="Jung M.Y."/>
        </authorList>
    </citation>
    <scope>NUCLEOTIDE SEQUENCE</scope>
    <source>
        <strain evidence="2">S8</strain>
    </source>
</reference>
<dbReference type="Pfam" id="PF13338">
    <property type="entry name" value="AbiEi_4"/>
    <property type="match status" value="1"/>
</dbReference>
<evidence type="ECO:0000313" key="2">
    <source>
        <dbReference type="EMBL" id="MCQ9210586.1"/>
    </source>
</evidence>
<reference evidence="2" key="1">
    <citation type="submission" date="2022-07" db="EMBL/GenBank/DDBJ databases">
        <authorList>
            <person name="Jung M.-Y."/>
            <person name="Lee M."/>
        </authorList>
    </citation>
    <scope>NUCLEOTIDE SEQUENCE</scope>
    <source>
        <strain evidence="2">S8</strain>
    </source>
</reference>
<evidence type="ECO:0000259" key="1">
    <source>
        <dbReference type="Pfam" id="PF13338"/>
    </source>
</evidence>
<feature type="domain" description="AbiEi antitoxin N-terminal" evidence="1">
    <location>
        <begin position="5"/>
        <end position="51"/>
    </location>
</feature>
<gene>
    <name evidence="2" type="ORF">NPA36_08485</name>
</gene>
<sequence length="196" mass="22759">MNQKERVLEIAKQNDGIVLASQLKKANIGRWTLSELEKDGKLQLVQRGIYVTEDGYLDDFFLLQQKYKKGIFSHETALFLHGLSDRAPIQFVMTFLRGTSTSRMKEDNVRPVVSSIEFELGVMDLQRSPSNTIQVYDVERTLVDLLKSRYDADKEQLIPAFKKYALRNDKDINKLYRYATIFGVEDKVHNYMEVLL</sequence>
<accession>A0ABT1WQ04</accession>
<comment type="caution">
    <text evidence="2">The sequence shown here is derived from an EMBL/GenBank/DDBJ whole genome shotgun (WGS) entry which is preliminary data.</text>
</comment>
<dbReference type="RefSeq" id="WP_256945697.1">
    <property type="nucleotide sequence ID" value="NZ_JANHNZ010000009.1"/>
</dbReference>
<proteinExistence type="predicted"/>
<name>A0ABT1WQ04_9LACT</name>
<organism evidence="2 3">
    <name type="scientific">Granulicatella seriolae</name>
    <dbReference type="NCBI Taxonomy" id="2967226"/>
    <lineage>
        <taxon>Bacteria</taxon>
        <taxon>Bacillati</taxon>
        <taxon>Bacillota</taxon>
        <taxon>Bacilli</taxon>
        <taxon>Lactobacillales</taxon>
        <taxon>Carnobacteriaceae</taxon>
        <taxon>Granulicatella</taxon>
    </lineage>
</organism>
<evidence type="ECO:0000313" key="3">
    <source>
        <dbReference type="Proteomes" id="UP001059480"/>
    </source>
</evidence>
<dbReference type="Proteomes" id="UP001059480">
    <property type="component" value="Unassembled WGS sequence"/>
</dbReference>
<reference evidence="2" key="3">
    <citation type="journal article" date="2023" name="Microbiol. Resour. Announc.">
        <title>Draft Genome Sequence of Granulicatella sp. Strain S8, Isolated from a Marine Fish, Seriola quinqueradiata.</title>
        <authorList>
            <person name="Lee M."/>
            <person name="Farooq A."/>
            <person name="Jeong J.B."/>
            <person name="Jung M.Y."/>
        </authorList>
    </citation>
    <scope>NUCLEOTIDE SEQUENCE</scope>
    <source>
        <strain evidence="2">S8</strain>
    </source>
</reference>